<comment type="similarity">
    <text evidence="5">Belongs to the DEAD box helicase family.</text>
</comment>
<dbReference type="InterPro" id="IPR001650">
    <property type="entry name" value="Helicase_C-like"/>
</dbReference>
<dbReference type="InterPro" id="IPR044742">
    <property type="entry name" value="DEAD/DEAH_RhlB"/>
</dbReference>
<feature type="short sequence motif" description="Q motif" evidence="6">
    <location>
        <begin position="31"/>
        <end position="59"/>
    </location>
</feature>
<reference evidence="10 11" key="1">
    <citation type="submission" date="2017-02" db="EMBL/GenBank/DDBJ databases">
        <authorList>
            <person name="Peterson S.W."/>
        </authorList>
    </citation>
    <scope>NUCLEOTIDE SEQUENCE [LARGE SCALE GENOMIC DNA]</scope>
    <source>
        <strain evidence="10 11">LMG 22410</strain>
    </source>
</reference>
<gene>
    <name evidence="10" type="ORF">CZ674_09785</name>
</gene>
<keyword evidence="11" id="KW-1185">Reference proteome</keyword>
<dbReference type="InterPro" id="IPR011545">
    <property type="entry name" value="DEAD/DEAH_box_helicase_dom"/>
</dbReference>
<evidence type="ECO:0000259" key="7">
    <source>
        <dbReference type="PROSITE" id="PS51192"/>
    </source>
</evidence>
<evidence type="ECO:0000259" key="9">
    <source>
        <dbReference type="PROSITE" id="PS51195"/>
    </source>
</evidence>
<evidence type="ECO:0000259" key="8">
    <source>
        <dbReference type="PROSITE" id="PS51194"/>
    </source>
</evidence>
<keyword evidence="3 10" id="KW-0347">Helicase</keyword>
<dbReference type="InterPro" id="IPR027417">
    <property type="entry name" value="P-loop_NTPase"/>
</dbReference>
<protein>
    <submittedName>
        <fullName evidence="10">ATP-dependent RNA helicase</fullName>
    </submittedName>
</protein>
<keyword evidence="1" id="KW-0547">Nucleotide-binding</keyword>
<dbReference type="PANTHER" id="PTHR47959:SF13">
    <property type="entry name" value="ATP-DEPENDENT RNA HELICASE RHLE"/>
    <property type="match status" value="1"/>
</dbReference>
<dbReference type="Gene3D" id="3.40.50.300">
    <property type="entry name" value="P-loop containing nucleotide triphosphate hydrolases"/>
    <property type="match status" value="2"/>
</dbReference>
<dbReference type="GO" id="GO:0005524">
    <property type="term" value="F:ATP binding"/>
    <property type="evidence" value="ECO:0007669"/>
    <property type="project" value="UniProtKB-KW"/>
</dbReference>
<dbReference type="GeneID" id="303174349"/>
<dbReference type="PROSITE" id="PS51195">
    <property type="entry name" value="Q_MOTIF"/>
    <property type="match status" value="1"/>
</dbReference>
<dbReference type="SMART" id="SM00490">
    <property type="entry name" value="HELICc"/>
    <property type="match status" value="1"/>
</dbReference>
<sequence length="419" mass="45444">MRTDRTSKGYVDDTVHERLEATAIDSSTVASDFAALGLGDGIVRALTAQGVTSPFPIQSGTIPASLEGRHVLGRASTGSGKTVAFGAPVVELLMRTKSKERRVEGRSPRALIVAPTRELAEQINRTVFSLAREVGLFTVLITGGTGQQPQVASLRKGVDIVIGTPGRMEDLIDQGRLNLGRVEIAVLDEADHMAELGFIEPVGRLLRQTHPDSQKLLFSATLDREVESLVKEFLTDPAIYEAADLEQTNDQVEHTVLVADRHDKDAVLTNLAAIGIKSVFFTRTRAYADRLADQFIDDGIRATAMHGDLSQARRTRGLEKLRRGKIDVLVATDVAARGIHVDEIELVVQADPPDDHKAYVHRAGRTGRAGASGHVVTVIAPSRRRRMQELLDRAEREVVMIPVDATSDLEGILGLGRSA</sequence>
<dbReference type="GO" id="GO:0016787">
    <property type="term" value="F:hydrolase activity"/>
    <property type="evidence" value="ECO:0007669"/>
    <property type="project" value="UniProtKB-KW"/>
</dbReference>
<evidence type="ECO:0000256" key="1">
    <source>
        <dbReference type="ARBA" id="ARBA00022741"/>
    </source>
</evidence>
<evidence type="ECO:0000313" key="10">
    <source>
        <dbReference type="EMBL" id="SJM64410.1"/>
    </source>
</evidence>
<dbReference type="SUPFAM" id="SSF52540">
    <property type="entry name" value="P-loop containing nucleoside triphosphate hydrolases"/>
    <property type="match status" value="1"/>
</dbReference>
<dbReference type="GO" id="GO:0003676">
    <property type="term" value="F:nucleic acid binding"/>
    <property type="evidence" value="ECO:0007669"/>
    <property type="project" value="InterPro"/>
</dbReference>
<name>A0A1R4G864_9MICO</name>
<dbReference type="RefSeq" id="WP_143244711.1">
    <property type="nucleotide sequence ID" value="NZ_FUHU01000041.1"/>
</dbReference>
<dbReference type="PROSITE" id="PS51192">
    <property type="entry name" value="HELICASE_ATP_BIND_1"/>
    <property type="match status" value="1"/>
</dbReference>
<dbReference type="InterPro" id="IPR050079">
    <property type="entry name" value="DEAD_box_RNA_helicase"/>
</dbReference>
<keyword evidence="2" id="KW-0378">Hydrolase</keyword>
<evidence type="ECO:0000256" key="5">
    <source>
        <dbReference type="ARBA" id="ARBA00038437"/>
    </source>
</evidence>
<dbReference type="Pfam" id="PF00271">
    <property type="entry name" value="Helicase_C"/>
    <property type="match status" value="1"/>
</dbReference>
<dbReference type="CDD" id="cd18787">
    <property type="entry name" value="SF2_C_DEAD"/>
    <property type="match status" value="1"/>
</dbReference>
<evidence type="ECO:0000313" key="11">
    <source>
        <dbReference type="Proteomes" id="UP000195787"/>
    </source>
</evidence>
<dbReference type="InterPro" id="IPR014014">
    <property type="entry name" value="RNA_helicase_DEAD_Q_motif"/>
</dbReference>
<evidence type="ECO:0000256" key="6">
    <source>
        <dbReference type="PROSITE-ProRule" id="PRU00552"/>
    </source>
</evidence>
<dbReference type="AlphaFoldDB" id="A0A1R4G864"/>
<evidence type="ECO:0000256" key="4">
    <source>
        <dbReference type="ARBA" id="ARBA00022840"/>
    </source>
</evidence>
<accession>A0A1R4G864</accession>
<feature type="domain" description="Helicase C-terminal" evidence="8">
    <location>
        <begin position="263"/>
        <end position="410"/>
    </location>
</feature>
<evidence type="ECO:0000256" key="3">
    <source>
        <dbReference type="ARBA" id="ARBA00022806"/>
    </source>
</evidence>
<dbReference type="PROSITE" id="PS51194">
    <property type="entry name" value="HELICASE_CTER"/>
    <property type="match status" value="1"/>
</dbReference>
<dbReference type="PANTHER" id="PTHR47959">
    <property type="entry name" value="ATP-DEPENDENT RNA HELICASE RHLE-RELATED"/>
    <property type="match status" value="1"/>
</dbReference>
<keyword evidence="4" id="KW-0067">ATP-binding</keyword>
<dbReference type="InterPro" id="IPR014001">
    <property type="entry name" value="Helicase_ATP-bd"/>
</dbReference>
<proteinExistence type="inferred from homology"/>
<dbReference type="GO" id="GO:0003724">
    <property type="term" value="F:RNA helicase activity"/>
    <property type="evidence" value="ECO:0007669"/>
    <property type="project" value="InterPro"/>
</dbReference>
<evidence type="ECO:0000256" key="2">
    <source>
        <dbReference type="ARBA" id="ARBA00022801"/>
    </source>
</evidence>
<feature type="domain" description="DEAD-box RNA helicase Q" evidence="9">
    <location>
        <begin position="31"/>
        <end position="59"/>
    </location>
</feature>
<organism evidence="10 11">
    <name type="scientific">Agrococcus casei LMG 22410</name>
    <dbReference type="NCBI Taxonomy" id="1255656"/>
    <lineage>
        <taxon>Bacteria</taxon>
        <taxon>Bacillati</taxon>
        <taxon>Actinomycetota</taxon>
        <taxon>Actinomycetes</taxon>
        <taxon>Micrococcales</taxon>
        <taxon>Microbacteriaceae</taxon>
        <taxon>Agrococcus</taxon>
    </lineage>
</organism>
<dbReference type="GO" id="GO:0005829">
    <property type="term" value="C:cytosol"/>
    <property type="evidence" value="ECO:0007669"/>
    <property type="project" value="TreeGrafter"/>
</dbReference>
<dbReference type="Proteomes" id="UP000195787">
    <property type="component" value="Unassembled WGS sequence"/>
</dbReference>
<dbReference type="Pfam" id="PF00270">
    <property type="entry name" value="DEAD"/>
    <property type="match status" value="1"/>
</dbReference>
<dbReference type="EMBL" id="FUHU01000041">
    <property type="protein sequence ID" value="SJM64410.1"/>
    <property type="molecule type" value="Genomic_DNA"/>
</dbReference>
<dbReference type="OrthoDB" id="9805696at2"/>
<dbReference type="SMART" id="SM00487">
    <property type="entry name" value="DEXDc"/>
    <property type="match status" value="1"/>
</dbReference>
<feature type="domain" description="Helicase ATP-binding" evidence="7">
    <location>
        <begin position="62"/>
        <end position="240"/>
    </location>
</feature>
<dbReference type="CDD" id="cd00268">
    <property type="entry name" value="DEADc"/>
    <property type="match status" value="1"/>
</dbReference>